<dbReference type="PANTHER" id="PTHR43775">
    <property type="entry name" value="FATTY ACID SYNTHASE"/>
    <property type="match status" value="1"/>
</dbReference>
<dbReference type="Pfam" id="PF21089">
    <property type="entry name" value="PKS_DH_N"/>
    <property type="match status" value="1"/>
</dbReference>
<keyword evidence="2" id="KW-0597">Phosphoprotein</keyword>
<feature type="active site" description="Proton acceptor; for dehydratase activity" evidence="3">
    <location>
        <position position="141"/>
    </location>
</feature>
<dbReference type="InterPro" id="IPR042104">
    <property type="entry name" value="PKS_dehydratase_sf"/>
</dbReference>
<dbReference type="PROSITE" id="PS52019">
    <property type="entry name" value="PKS_MFAS_DH"/>
    <property type="match status" value="1"/>
</dbReference>
<dbReference type="InterPro" id="IPR050091">
    <property type="entry name" value="PKS_NRPS_Biosynth_Enz"/>
</dbReference>
<dbReference type="EMBL" id="JARVKM010000084">
    <property type="protein sequence ID" value="KAK9770866.1"/>
    <property type="molecule type" value="Genomic_DNA"/>
</dbReference>
<evidence type="ECO:0000256" key="2">
    <source>
        <dbReference type="ARBA" id="ARBA00022553"/>
    </source>
</evidence>
<dbReference type="Gene3D" id="3.40.50.150">
    <property type="entry name" value="Vaccinia Virus protein VP39"/>
    <property type="match status" value="1"/>
</dbReference>
<evidence type="ECO:0000256" key="1">
    <source>
        <dbReference type="ARBA" id="ARBA00022450"/>
    </source>
</evidence>
<sequence>MLSQKDAPDFFIEIGPSGALAGPTGQVKKQLPGGGADVQYCAALVRGKGAEEAIFDVAGHNLDFPQINNISKNTKVLTDLPNYSWNHNTDYLYESKASLDWRNRQFPHHDLLGSKVLGTAWQSPAWKKSLKLEDLAWLRDHRMGPEVVFPGAAYMCMAMEAMLQTDAILRQQSGEDLKHQQQVRLRNVSFDKALVLEEAKETRIMLTLFPIASQNKSWYHWVVRSLVENTWVDHCKGQVRMEKDVDVVANSSDLGPLQHPTPGILWYKSMTDVGYNFGKTFQKLQQTETTSGSRKCRSYVDLLGPDSEYAQSSYPMHPVAIDSCMQSCAPGLWNGIKSSVNAVLIPAIIDDVVVRTSVLSSGRGVSVSKSVFAGPGRKELTKNYSSSARFYDSENGKLVFKLTGLRYHSLDFQDTPYSAHRYSTLVWSPDVTLSPSMFANGEKRGWDKVQEIADLVAHKKSNAKVVEASLISRDSSSVLLEGMSSESKARNAFGAYTFLTNDASAVVAAQGKYGAASRAEFQLYDVSKPTAAEPERALQQVDLFILRLPSHVEEVVGTVLENARKMLSSHGHLLVLEQSEVWDATSLDEVKGGETNGGHQHVVCRFENKWLTAFLMNPGFVQTDMGNDGAKFFGMEKAFHTIEYSVNGITKKLDESTPESTSGNFYDIDGTD</sequence>
<protein>
    <submittedName>
        <fullName evidence="5">Ketoacyl-synt-domain-containing protein</fullName>
    </submittedName>
</protein>
<proteinExistence type="predicted"/>
<dbReference type="PANTHER" id="PTHR43775:SF18">
    <property type="entry name" value="ENZYME, PUTATIVE (JCVI)-RELATED"/>
    <property type="match status" value="1"/>
</dbReference>
<keyword evidence="6" id="KW-1185">Reference proteome</keyword>
<dbReference type="InterPro" id="IPR049552">
    <property type="entry name" value="PKS_DH_N"/>
</dbReference>
<dbReference type="Pfam" id="PF14765">
    <property type="entry name" value="PS-DH"/>
    <property type="match status" value="1"/>
</dbReference>
<keyword evidence="1" id="KW-0596">Phosphopantetheine</keyword>
<dbReference type="InterPro" id="IPR029063">
    <property type="entry name" value="SAM-dependent_MTases_sf"/>
</dbReference>
<name>A0ABR2XAP0_9PEZI</name>
<feature type="region of interest" description="C-terminal hotdog fold" evidence="3">
    <location>
        <begin position="258"/>
        <end position="416"/>
    </location>
</feature>
<feature type="region of interest" description="N-terminal hotdog fold" evidence="3">
    <location>
        <begin position="109"/>
        <end position="246"/>
    </location>
</feature>
<evidence type="ECO:0000256" key="3">
    <source>
        <dbReference type="PROSITE-ProRule" id="PRU01363"/>
    </source>
</evidence>
<evidence type="ECO:0000259" key="4">
    <source>
        <dbReference type="PROSITE" id="PS52019"/>
    </source>
</evidence>
<feature type="active site" description="Proton donor; for dehydratase activity" evidence="3">
    <location>
        <position position="322"/>
    </location>
</feature>
<gene>
    <name evidence="5" type="ORF">SCAR479_12426</name>
</gene>
<reference evidence="5 6" key="1">
    <citation type="submission" date="2024-02" db="EMBL/GenBank/DDBJ databases">
        <title>First draft genome assembly of two strains of Seiridium cardinale.</title>
        <authorList>
            <person name="Emiliani G."/>
            <person name="Scali E."/>
        </authorList>
    </citation>
    <scope>NUCLEOTIDE SEQUENCE [LARGE SCALE GENOMIC DNA]</scope>
    <source>
        <strain evidence="5 6">BM-138-000479</strain>
    </source>
</reference>
<comment type="caution">
    <text evidence="5">The sequence shown here is derived from an EMBL/GenBank/DDBJ whole genome shotgun (WGS) entry which is preliminary data.</text>
</comment>
<feature type="domain" description="PKS/mFAS DH" evidence="4">
    <location>
        <begin position="109"/>
        <end position="416"/>
    </location>
</feature>
<dbReference type="SMART" id="SM00826">
    <property type="entry name" value="PKS_DH"/>
    <property type="match status" value="1"/>
</dbReference>
<dbReference type="InterPro" id="IPR020807">
    <property type="entry name" value="PKS_DH"/>
</dbReference>
<evidence type="ECO:0000313" key="5">
    <source>
        <dbReference type="EMBL" id="KAK9770866.1"/>
    </source>
</evidence>
<dbReference type="Proteomes" id="UP001465668">
    <property type="component" value="Unassembled WGS sequence"/>
</dbReference>
<accession>A0ABR2XAP0</accession>
<dbReference type="Gene3D" id="3.10.129.110">
    <property type="entry name" value="Polyketide synthase dehydratase"/>
    <property type="match status" value="1"/>
</dbReference>
<dbReference type="InterPro" id="IPR049551">
    <property type="entry name" value="PKS_DH_C"/>
</dbReference>
<organism evidence="5 6">
    <name type="scientific">Seiridium cardinale</name>
    <dbReference type="NCBI Taxonomy" id="138064"/>
    <lineage>
        <taxon>Eukaryota</taxon>
        <taxon>Fungi</taxon>
        <taxon>Dikarya</taxon>
        <taxon>Ascomycota</taxon>
        <taxon>Pezizomycotina</taxon>
        <taxon>Sordariomycetes</taxon>
        <taxon>Xylariomycetidae</taxon>
        <taxon>Amphisphaeriales</taxon>
        <taxon>Sporocadaceae</taxon>
        <taxon>Seiridium</taxon>
    </lineage>
</organism>
<evidence type="ECO:0000313" key="6">
    <source>
        <dbReference type="Proteomes" id="UP001465668"/>
    </source>
</evidence>
<dbReference type="InterPro" id="IPR049900">
    <property type="entry name" value="PKS_mFAS_DH"/>
</dbReference>